<organism evidence="2 3">
    <name type="scientific">Acrocarpospora pleiomorpha</name>
    <dbReference type="NCBI Taxonomy" id="90975"/>
    <lineage>
        <taxon>Bacteria</taxon>
        <taxon>Bacillati</taxon>
        <taxon>Actinomycetota</taxon>
        <taxon>Actinomycetes</taxon>
        <taxon>Streptosporangiales</taxon>
        <taxon>Streptosporangiaceae</taxon>
        <taxon>Acrocarpospora</taxon>
    </lineage>
</organism>
<name>A0A5M3XVA0_9ACTN</name>
<feature type="domain" description="Formyl transferase N-terminal" evidence="1">
    <location>
        <begin position="75"/>
        <end position="165"/>
    </location>
</feature>
<accession>A0A5M3XVA0</accession>
<dbReference type="Gene3D" id="3.40.50.12230">
    <property type="match status" value="1"/>
</dbReference>
<dbReference type="InterPro" id="IPR036477">
    <property type="entry name" value="Formyl_transf_N_sf"/>
</dbReference>
<dbReference type="InterPro" id="IPR002376">
    <property type="entry name" value="Formyl_transf_N"/>
</dbReference>
<reference evidence="2 3" key="1">
    <citation type="submission" date="2019-10" db="EMBL/GenBank/DDBJ databases">
        <title>Whole genome shotgun sequence of Acrocarpospora pleiomorpha NBRC 16267.</title>
        <authorList>
            <person name="Ichikawa N."/>
            <person name="Kimura A."/>
            <person name="Kitahashi Y."/>
            <person name="Komaki H."/>
            <person name="Oguchi A."/>
        </authorList>
    </citation>
    <scope>NUCLEOTIDE SEQUENCE [LARGE SCALE GENOMIC DNA]</scope>
    <source>
        <strain evidence="2 3">NBRC 16267</strain>
    </source>
</reference>
<keyword evidence="3" id="KW-1185">Reference proteome</keyword>
<sequence>MASALRLVLISFAASGFTLLHKTCTKAGHVPVALVHARSLRQSRPTSKNSAATIAAISESLPAGMDLILPGTVGGLARALEGYRADLIVAYGLPWRLPSEVRRMARLGGINVHPSLLPKYRGPIPVHWAVRNGDSEVGVTIHWMDDTFDSGNILVQRGGVPIAADLVTAKLWQDVDLLIGELLGPALALAADGVAGEPQNDDDATYAGWMEPDFMFIDPARGVRETHNQVRVFRFNLFGLRGPYARIGDEWLTVLGTSMTPADGPELACADGPIWVTEAVPAVPLDR</sequence>
<protein>
    <recommendedName>
        <fullName evidence="1">Formyl transferase N-terminal domain-containing protein</fullName>
    </recommendedName>
</protein>
<dbReference type="CDD" id="cd08369">
    <property type="entry name" value="FMT_core"/>
    <property type="match status" value="1"/>
</dbReference>
<dbReference type="GO" id="GO:0005829">
    <property type="term" value="C:cytosol"/>
    <property type="evidence" value="ECO:0007669"/>
    <property type="project" value="TreeGrafter"/>
</dbReference>
<dbReference type="AlphaFoldDB" id="A0A5M3XVA0"/>
<dbReference type="PANTHER" id="PTHR11138">
    <property type="entry name" value="METHIONYL-TRNA FORMYLTRANSFERASE"/>
    <property type="match status" value="1"/>
</dbReference>
<gene>
    <name evidence="2" type="ORF">Aple_052250</name>
</gene>
<evidence type="ECO:0000313" key="2">
    <source>
        <dbReference type="EMBL" id="GES22328.1"/>
    </source>
</evidence>
<evidence type="ECO:0000313" key="3">
    <source>
        <dbReference type="Proteomes" id="UP000377595"/>
    </source>
</evidence>
<dbReference type="PANTHER" id="PTHR11138:SF5">
    <property type="entry name" value="METHIONYL-TRNA FORMYLTRANSFERASE, MITOCHONDRIAL"/>
    <property type="match status" value="1"/>
</dbReference>
<dbReference type="Pfam" id="PF00551">
    <property type="entry name" value="Formyl_trans_N"/>
    <property type="match status" value="1"/>
</dbReference>
<comment type="caution">
    <text evidence="2">The sequence shown here is derived from an EMBL/GenBank/DDBJ whole genome shotgun (WGS) entry which is preliminary data.</text>
</comment>
<proteinExistence type="predicted"/>
<evidence type="ECO:0000259" key="1">
    <source>
        <dbReference type="Pfam" id="PF00551"/>
    </source>
</evidence>
<dbReference type="Proteomes" id="UP000377595">
    <property type="component" value="Unassembled WGS sequence"/>
</dbReference>
<dbReference type="SUPFAM" id="SSF53328">
    <property type="entry name" value="Formyltransferase"/>
    <property type="match status" value="1"/>
</dbReference>
<dbReference type="EMBL" id="BLAF01000030">
    <property type="protein sequence ID" value="GES22328.1"/>
    <property type="molecule type" value="Genomic_DNA"/>
</dbReference>
<dbReference type="RefSeq" id="WP_218038509.1">
    <property type="nucleotide sequence ID" value="NZ_BAAAHM010000015.1"/>
</dbReference>
<dbReference type="GO" id="GO:0004479">
    <property type="term" value="F:methionyl-tRNA formyltransferase activity"/>
    <property type="evidence" value="ECO:0007669"/>
    <property type="project" value="TreeGrafter"/>
</dbReference>